<evidence type="ECO:0000259" key="4">
    <source>
        <dbReference type="PROSITE" id="PS50975"/>
    </source>
</evidence>
<dbReference type="GO" id="GO:0046872">
    <property type="term" value="F:metal ion binding"/>
    <property type="evidence" value="ECO:0007669"/>
    <property type="project" value="InterPro"/>
</dbReference>
<dbReference type="Gene3D" id="3.30.470.20">
    <property type="entry name" value="ATP-grasp fold, B domain"/>
    <property type="match status" value="1"/>
</dbReference>
<dbReference type="SUPFAM" id="SSF56059">
    <property type="entry name" value="Glutathione synthetase ATP-binding domain-like"/>
    <property type="match status" value="1"/>
</dbReference>
<keyword evidence="3" id="KW-0547">Nucleotide-binding</keyword>
<dbReference type="KEGG" id="abq:ABAZ39_13155"/>
<organism evidence="5 6">
    <name type="scientific">Azospirillum argentinense</name>
    <dbReference type="NCBI Taxonomy" id="2970906"/>
    <lineage>
        <taxon>Bacteria</taxon>
        <taxon>Pseudomonadati</taxon>
        <taxon>Pseudomonadota</taxon>
        <taxon>Alphaproteobacteria</taxon>
        <taxon>Rhodospirillales</taxon>
        <taxon>Azospirillaceae</taxon>
        <taxon>Azospirillum</taxon>
    </lineage>
</organism>
<dbReference type="EMBL" id="CP007793">
    <property type="protein sequence ID" value="AIB12918.1"/>
    <property type="molecule type" value="Genomic_DNA"/>
</dbReference>
<feature type="domain" description="ATP-grasp" evidence="4">
    <location>
        <begin position="144"/>
        <end position="352"/>
    </location>
</feature>
<dbReference type="InterPro" id="IPR011095">
    <property type="entry name" value="Dala_Dala_lig_C"/>
</dbReference>
<dbReference type="PANTHER" id="PTHR23132:SF23">
    <property type="entry name" value="D-ALANINE--D-ALANINE LIGASE B"/>
    <property type="match status" value="1"/>
</dbReference>
<comment type="similarity">
    <text evidence="1">Belongs to the D-alanine--D-alanine ligase family.</text>
</comment>
<evidence type="ECO:0000313" key="6">
    <source>
        <dbReference type="Proteomes" id="UP000027186"/>
    </source>
</evidence>
<evidence type="ECO:0000256" key="3">
    <source>
        <dbReference type="PROSITE-ProRule" id="PRU00409"/>
    </source>
</evidence>
<evidence type="ECO:0000256" key="1">
    <source>
        <dbReference type="ARBA" id="ARBA00010871"/>
    </source>
</evidence>
<dbReference type="PANTHER" id="PTHR23132">
    <property type="entry name" value="D-ALANINE--D-ALANINE LIGASE"/>
    <property type="match status" value="1"/>
</dbReference>
<dbReference type="Proteomes" id="UP000027186">
    <property type="component" value="Chromosome"/>
</dbReference>
<proteinExistence type="inferred from homology"/>
<dbReference type="AlphaFoldDB" id="A0A060DPA0"/>
<dbReference type="Pfam" id="PF07478">
    <property type="entry name" value="Dala_Dala_lig_C"/>
    <property type="match status" value="1"/>
</dbReference>
<dbReference type="InterPro" id="IPR011761">
    <property type="entry name" value="ATP-grasp"/>
</dbReference>
<keyword evidence="3" id="KW-0067">ATP-binding</keyword>
<evidence type="ECO:0000256" key="2">
    <source>
        <dbReference type="ARBA" id="ARBA00022598"/>
    </source>
</evidence>
<dbReference type="GO" id="GO:0005524">
    <property type="term" value="F:ATP binding"/>
    <property type="evidence" value="ECO:0007669"/>
    <property type="project" value="UniProtKB-UniRule"/>
</dbReference>
<dbReference type="GO" id="GO:0008716">
    <property type="term" value="F:D-alanine-D-alanine ligase activity"/>
    <property type="evidence" value="ECO:0007669"/>
    <property type="project" value="InterPro"/>
</dbReference>
<sequence length="361" mass="39874">MIFYVALADAQRLIERFQSTAGTITVAIVANIKEALDYEEEYPEAALATEYFSEYEIRHIVNAFQEIGAYVKIYTGEDSFMRSVLDGEFGKLPRKNRMVYNSAQSGTGPGRKSLIPAFCQLHGIPVCNSNPYVTGLARHKYHVASLLTAHGLPACPSWYYLGNGRWMLGRTPPEDVLLIAKAAYESASIGLTDDNVGRLSPVFLAALDHKIRILRQPVIVQRFIEGFEVEVPVFEHAGAQPLGVVSITLDGQKDLGRRFLDFDVVNRDGYGFSASDHLEADLRTRLARDAASVFDLLEVSGVGRVDFRVTPDGAHYVTDVATSPHLVQHSSFAWLFRSAGLPDSHALALLAAVNARRFGWI</sequence>
<accession>A0A060DPA0</accession>
<reference evidence="5 6" key="1">
    <citation type="journal article" date="2014" name="Genome Announc.">
        <title>Complete Genome Sequence of the Model Rhizosphere Strain Azospirillum brasilense Az39, Successfully Applied in Agriculture.</title>
        <authorList>
            <person name="Rivera D."/>
            <person name="Revale S."/>
            <person name="Molina R."/>
            <person name="Gualpa J."/>
            <person name="Puente M."/>
            <person name="Maroniche G."/>
            <person name="Paris G."/>
            <person name="Baker D."/>
            <person name="Clavijo B."/>
            <person name="McLay K."/>
            <person name="Spaepen S."/>
            <person name="Perticari A."/>
            <person name="Vazquez M."/>
            <person name="Wisniewski-Dye F."/>
            <person name="Watkins C."/>
            <person name="Martinez-Abarca F."/>
            <person name="Vanderleyden J."/>
            <person name="Cassan F."/>
        </authorList>
    </citation>
    <scope>NUCLEOTIDE SEQUENCE [LARGE SCALE GENOMIC DNA]</scope>
    <source>
        <strain evidence="5 6">Az39</strain>
    </source>
</reference>
<evidence type="ECO:0000313" key="5">
    <source>
        <dbReference type="EMBL" id="AIB12918.1"/>
    </source>
</evidence>
<dbReference type="InterPro" id="IPR013815">
    <property type="entry name" value="ATP_grasp_subdomain_1"/>
</dbReference>
<keyword evidence="2" id="KW-0436">Ligase</keyword>
<dbReference type="PROSITE" id="PS50975">
    <property type="entry name" value="ATP_GRASP"/>
    <property type="match status" value="1"/>
</dbReference>
<gene>
    <name evidence="5" type="ORF">ABAZ39_13155</name>
</gene>
<name>A0A060DPA0_9PROT</name>
<protein>
    <recommendedName>
        <fullName evidence="4">ATP-grasp domain-containing protein</fullName>
    </recommendedName>
</protein>
<dbReference type="Gene3D" id="3.30.1490.20">
    <property type="entry name" value="ATP-grasp fold, A domain"/>
    <property type="match status" value="1"/>
</dbReference>
<dbReference type="RefSeq" id="WP_038529912.1">
    <property type="nucleotide sequence ID" value="NZ_CP007793.1"/>
</dbReference>